<evidence type="ECO:0000313" key="4">
    <source>
        <dbReference type="Proteomes" id="UP000634136"/>
    </source>
</evidence>
<dbReference type="InterPro" id="IPR015940">
    <property type="entry name" value="UBA"/>
</dbReference>
<dbReference type="GO" id="GO:0000813">
    <property type="term" value="C:ESCRT I complex"/>
    <property type="evidence" value="ECO:0007669"/>
    <property type="project" value="InterPro"/>
</dbReference>
<dbReference type="Proteomes" id="UP000634136">
    <property type="component" value="Unassembled WGS sequence"/>
</dbReference>
<dbReference type="OrthoDB" id="2018023at2759"/>
<dbReference type="AlphaFoldDB" id="A0A834T7Y1"/>
<accession>A0A834T7Y1</accession>
<dbReference type="InterPro" id="IPR009060">
    <property type="entry name" value="UBA-like_sf"/>
</dbReference>
<organism evidence="3 4">
    <name type="scientific">Senna tora</name>
    <dbReference type="NCBI Taxonomy" id="362788"/>
    <lineage>
        <taxon>Eukaryota</taxon>
        <taxon>Viridiplantae</taxon>
        <taxon>Streptophyta</taxon>
        <taxon>Embryophyta</taxon>
        <taxon>Tracheophyta</taxon>
        <taxon>Spermatophyta</taxon>
        <taxon>Magnoliopsida</taxon>
        <taxon>eudicotyledons</taxon>
        <taxon>Gunneridae</taxon>
        <taxon>Pentapetalae</taxon>
        <taxon>rosids</taxon>
        <taxon>fabids</taxon>
        <taxon>Fabales</taxon>
        <taxon>Fabaceae</taxon>
        <taxon>Caesalpinioideae</taxon>
        <taxon>Cassia clade</taxon>
        <taxon>Senna</taxon>
    </lineage>
</organism>
<gene>
    <name evidence="3" type="ORF">G2W53_030704</name>
</gene>
<dbReference type="InterPro" id="IPR042575">
    <property type="entry name" value="UBAP1_C"/>
</dbReference>
<dbReference type="PANTHER" id="PTHR15960:SF5">
    <property type="entry name" value="LD44032P"/>
    <property type="match status" value="1"/>
</dbReference>
<dbReference type="PANTHER" id="PTHR15960">
    <property type="entry name" value="LD44032P"/>
    <property type="match status" value="1"/>
</dbReference>
<feature type="region of interest" description="Disordered" evidence="1">
    <location>
        <begin position="1"/>
        <end position="35"/>
    </location>
</feature>
<feature type="compositionally biased region" description="Polar residues" evidence="1">
    <location>
        <begin position="61"/>
        <end position="73"/>
    </location>
</feature>
<keyword evidence="4" id="KW-1185">Reference proteome</keyword>
<dbReference type="GO" id="GO:0043162">
    <property type="term" value="P:ubiquitin-dependent protein catabolic process via the multivesicular body sorting pathway"/>
    <property type="evidence" value="ECO:0007669"/>
    <property type="project" value="InterPro"/>
</dbReference>
<dbReference type="PROSITE" id="PS50030">
    <property type="entry name" value="UBA"/>
    <property type="match status" value="1"/>
</dbReference>
<proteinExistence type="predicted"/>
<feature type="compositionally biased region" description="Low complexity" evidence="1">
    <location>
        <begin position="20"/>
        <end position="29"/>
    </location>
</feature>
<protein>
    <submittedName>
        <fullName evidence="3">Ubiquitin-associated 1</fullName>
    </submittedName>
</protein>
<evidence type="ECO:0000313" key="3">
    <source>
        <dbReference type="EMBL" id="KAF7816735.1"/>
    </source>
</evidence>
<reference evidence="3" key="1">
    <citation type="submission" date="2020-09" db="EMBL/GenBank/DDBJ databases">
        <title>Genome-Enabled Discovery of Anthraquinone Biosynthesis in Senna tora.</title>
        <authorList>
            <person name="Kang S.-H."/>
            <person name="Pandey R.P."/>
            <person name="Lee C.-M."/>
            <person name="Sim J.-S."/>
            <person name="Jeong J.-T."/>
            <person name="Choi B.-S."/>
            <person name="Jung M."/>
            <person name="Ginzburg D."/>
            <person name="Zhao K."/>
            <person name="Won S.Y."/>
            <person name="Oh T.-J."/>
            <person name="Yu Y."/>
            <person name="Kim N.-H."/>
            <person name="Lee O.R."/>
            <person name="Lee T.-H."/>
            <person name="Bashyal P."/>
            <person name="Kim T.-S."/>
            <person name="Lee W.-H."/>
            <person name="Kawkins C."/>
            <person name="Kim C.-K."/>
            <person name="Kim J.S."/>
            <person name="Ahn B.O."/>
            <person name="Rhee S.Y."/>
            <person name="Sohng J.K."/>
        </authorList>
    </citation>
    <scope>NUCLEOTIDE SEQUENCE</scope>
    <source>
        <tissue evidence="3">Leaf</tissue>
    </source>
</reference>
<sequence length="279" mass="30044">MDYDPRKRSGPPMYRPVASPSPSQPSSSPATHPVHVSATYPKIGQHGHAAVVPPVGRASPHHQTSTHSASSGSGIKVAVKQEYRITPPVRFALMVSVVTMLCFALQNLSVNTCYSTFNANSGAGMLSFLYSFSSFHGPPSDKNPRLSPTAGDIPRSNFQFDFELERQFLAEAEKESANWSRFGMENLPTKGSESTSQVAPVSNPIVSKYVAEGFSRESALIAVAHFGDNPTKVQEFIIGYSLMREMGFPSSPVADALIMHENNADKALAHILSGSSSQS</sequence>
<feature type="domain" description="UBA" evidence="2">
    <location>
        <begin position="232"/>
        <end position="274"/>
    </location>
</feature>
<evidence type="ECO:0000259" key="2">
    <source>
        <dbReference type="PROSITE" id="PS50030"/>
    </source>
</evidence>
<dbReference type="GO" id="GO:0043130">
    <property type="term" value="F:ubiquitin binding"/>
    <property type="evidence" value="ECO:0007669"/>
    <property type="project" value="InterPro"/>
</dbReference>
<name>A0A834T7Y1_9FABA</name>
<dbReference type="Gene3D" id="1.20.120.1920">
    <property type="entry name" value="UBAP1 SOUBA domain"/>
    <property type="match status" value="1"/>
</dbReference>
<feature type="region of interest" description="Disordered" evidence="1">
    <location>
        <begin position="50"/>
        <end position="73"/>
    </location>
</feature>
<dbReference type="InterPro" id="IPR038870">
    <property type="entry name" value="UBAP1"/>
</dbReference>
<comment type="caution">
    <text evidence="3">The sequence shown here is derived from an EMBL/GenBank/DDBJ whole genome shotgun (WGS) entry which is preliminary data.</text>
</comment>
<dbReference type="SUPFAM" id="SSF46934">
    <property type="entry name" value="UBA-like"/>
    <property type="match status" value="1"/>
</dbReference>
<evidence type="ECO:0000256" key="1">
    <source>
        <dbReference type="SAM" id="MobiDB-lite"/>
    </source>
</evidence>
<dbReference type="EMBL" id="JAAIUW010000009">
    <property type="protein sequence ID" value="KAF7816735.1"/>
    <property type="molecule type" value="Genomic_DNA"/>
</dbReference>